<comment type="caution">
    <text evidence="4">The sequence shown here is derived from an EMBL/GenBank/DDBJ whole genome shotgun (WGS) entry which is preliminary data.</text>
</comment>
<keyword evidence="1" id="KW-0808">Transferase</keyword>
<dbReference type="PANTHER" id="PTHR10908:SF0">
    <property type="entry name" value="SEROTONIN N-ACETYLTRANSFERASE"/>
    <property type="match status" value="1"/>
</dbReference>
<dbReference type="InterPro" id="IPR051635">
    <property type="entry name" value="SNAT-like"/>
</dbReference>
<reference evidence="4" key="1">
    <citation type="submission" date="2021-03" db="EMBL/GenBank/DDBJ databases">
        <authorList>
            <person name="Palmer J.M."/>
        </authorList>
    </citation>
    <scope>NUCLEOTIDE SEQUENCE</scope>
    <source>
        <strain evidence="4">ARV_011</strain>
    </source>
</reference>
<evidence type="ECO:0000256" key="1">
    <source>
        <dbReference type="ARBA" id="ARBA00022679"/>
    </source>
</evidence>
<dbReference type="GO" id="GO:0005737">
    <property type="term" value="C:cytoplasm"/>
    <property type="evidence" value="ECO:0007669"/>
    <property type="project" value="TreeGrafter"/>
</dbReference>
<dbReference type="SUPFAM" id="SSF55729">
    <property type="entry name" value="Acyl-CoA N-acyltransferases (Nat)"/>
    <property type="match status" value="1"/>
</dbReference>
<dbReference type="GO" id="GO:0004059">
    <property type="term" value="F:aralkylamine N-acetyltransferase activity"/>
    <property type="evidence" value="ECO:0007669"/>
    <property type="project" value="TreeGrafter"/>
</dbReference>
<sequence length="223" mass="25338">MSDFPPNLCIRPLTVEDVDQSLLLEKALFPEGERCSPETIKYRLTVCPELCSGLFIREYIPKYKEINLPEIADKQRKEVSEYEEDSDDDHKDIPGKTSVIKETLIGHVLATKINGSRITNESMELPRKDNELTGHHELSRTIGVHSVCISPSWKGKNLGTLMLHDYVQKLSNQDLGDQIVIIVHAELIKFYSKIGFVNLGISQCNFSGSEWYDMAIDLVREDD</sequence>
<evidence type="ECO:0000313" key="4">
    <source>
        <dbReference type="EMBL" id="KAG7192526.1"/>
    </source>
</evidence>
<evidence type="ECO:0000313" key="5">
    <source>
        <dbReference type="Proteomes" id="UP000790833"/>
    </source>
</evidence>
<protein>
    <recommendedName>
        <fullName evidence="3">N-acetyltransferase domain-containing protein</fullName>
    </recommendedName>
</protein>
<dbReference type="OrthoDB" id="30840at2759"/>
<keyword evidence="2" id="KW-0012">Acyltransferase</keyword>
<dbReference type="GeneID" id="66114995"/>
<proteinExistence type="predicted"/>
<gene>
    <name evidence="4" type="ORF">KQ657_001621</name>
</gene>
<dbReference type="PANTHER" id="PTHR10908">
    <property type="entry name" value="SEROTONIN N-ACETYLTRANSFERASE"/>
    <property type="match status" value="1"/>
</dbReference>
<dbReference type="PROSITE" id="PS51186">
    <property type="entry name" value="GNAT"/>
    <property type="match status" value="1"/>
</dbReference>
<dbReference type="RefSeq" id="XP_043048076.1">
    <property type="nucleotide sequence ID" value="XM_043192412.1"/>
</dbReference>
<feature type="domain" description="N-acetyltransferase" evidence="3">
    <location>
        <begin position="54"/>
        <end position="219"/>
    </location>
</feature>
<dbReference type="InterPro" id="IPR000182">
    <property type="entry name" value="GNAT_dom"/>
</dbReference>
<dbReference type="Proteomes" id="UP000790833">
    <property type="component" value="Unassembled WGS sequence"/>
</dbReference>
<keyword evidence="5" id="KW-1185">Reference proteome</keyword>
<dbReference type="Gene3D" id="3.40.630.30">
    <property type="match status" value="1"/>
</dbReference>
<dbReference type="EMBL" id="JAHMUF010000017">
    <property type="protein sequence ID" value="KAG7192526.1"/>
    <property type="molecule type" value="Genomic_DNA"/>
</dbReference>
<evidence type="ECO:0000259" key="3">
    <source>
        <dbReference type="PROSITE" id="PS51186"/>
    </source>
</evidence>
<dbReference type="Pfam" id="PF13673">
    <property type="entry name" value="Acetyltransf_10"/>
    <property type="match status" value="1"/>
</dbReference>
<organism evidence="4 5">
    <name type="scientific">Scheffersomyces spartinae</name>
    <dbReference type="NCBI Taxonomy" id="45513"/>
    <lineage>
        <taxon>Eukaryota</taxon>
        <taxon>Fungi</taxon>
        <taxon>Dikarya</taxon>
        <taxon>Ascomycota</taxon>
        <taxon>Saccharomycotina</taxon>
        <taxon>Pichiomycetes</taxon>
        <taxon>Debaryomycetaceae</taxon>
        <taxon>Scheffersomyces</taxon>
    </lineage>
</organism>
<accession>A0A9P7V7A3</accession>
<dbReference type="InterPro" id="IPR016181">
    <property type="entry name" value="Acyl_CoA_acyltransferase"/>
</dbReference>
<dbReference type="AlphaFoldDB" id="A0A9P7V7A3"/>
<evidence type="ECO:0000256" key="2">
    <source>
        <dbReference type="ARBA" id="ARBA00023315"/>
    </source>
</evidence>
<name>A0A9P7V7A3_9ASCO</name>